<proteinExistence type="inferred from homology"/>
<dbReference type="InterPro" id="IPR002401">
    <property type="entry name" value="Cyt_P450_E_grp-I"/>
</dbReference>
<evidence type="ECO:0000256" key="3">
    <source>
        <dbReference type="ARBA" id="ARBA00010617"/>
    </source>
</evidence>
<reference evidence="9 10" key="1">
    <citation type="journal article" date="2012" name="Science">
        <title>The Paleozoic origin of enzymatic lignin decomposition reconstructed from 31 fungal genomes.</title>
        <authorList>
            <person name="Floudas D."/>
            <person name="Binder M."/>
            <person name="Riley R."/>
            <person name="Barry K."/>
            <person name="Blanchette R.A."/>
            <person name="Henrissat B."/>
            <person name="Martinez A.T."/>
            <person name="Otillar R."/>
            <person name="Spatafora J.W."/>
            <person name="Yadav J.S."/>
            <person name="Aerts A."/>
            <person name="Benoit I."/>
            <person name="Boyd A."/>
            <person name="Carlson A."/>
            <person name="Copeland A."/>
            <person name="Coutinho P.M."/>
            <person name="de Vries R.P."/>
            <person name="Ferreira P."/>
            <person name="Findley K."/>
            <person name="Foster B."/>
            <person name="Gaskell J."/>
            <person name="Glotzer D."/>
            <person name="Gorecki P."/>
            <person name="Heitman J."/>
            <person name="Hesse C."/>
            <person name="Hori C."/>
            <person name="Igarashi K."/>
            <person name="Jurgens J.A."/>
            <person name="Kallen N."/>
            <person name="Kersten P."/>
            <person name="Kohler A."/>
            <person name="Kuees U."/>
            <person name="Kumar T.K.A."/>
            <person name="Kuo A."/>
            <person name="LaButti K."/>
            <person name="Larrondo L.F."/>
            <person name="Lindquist E."/>
            <person name="Ling A."/>
            <person name="Lombard V."/>
            <person name="Lucas S."/>
            <person name="Lundell T."/>
            <person name="Martin R."/>
            <person name="McLaughlin D.J."/>
            <person name="Morgenstern I."/>
            <person name="Morin E."/>
            <person name="Murat C."/>
            <person name="Nagy L.G."/>
            <person name="Nolan M."/>
            <person name="Ohm R.A."/>
            <person name="Patyshakuliyeva A."/>
            <person name="Rokas A."/>
            <person name="Ruiz-Duenas F.J."/>
            <person name="Sabat G."/>
            <person name="Salamov A."/>
            <person name="Samejima M."/>
            <person name="Schmutz J."/>
            <person name="Slot J.C."/>
            <person name="St John F."/>
            <person name="Stenlid J."/>
            <person name="Sun H."/>
            <person name="Sun S."/>
            <person name="Syed K."/>
            <person name="Tsang A."/>
            <person name="Wiebenga A."/>
            <person name="Young D."/>
            <person name="Pisabarro A."/>
            <person name="Eastwood D.C."/>
            <person name="Martin F."/>
            <person name="Cullen D."/>
            <person name="Grigoriev I.V."/>
            <person name="Hibbett D.S."/>
        </authorList>
    </citation>
    <scope>NUCLEOTIDE SEQUENCE [LARGE SCALE GENOMIC DNA]</scope>
    <source>
        <strain evidence="9 10">ATCC 11539</strain>
    </source>
</reference>
<dbReference type="Gene3D" id="1.10.630.10">
    <property type="entry name" value="Cytochrome P450"/>
    <property type="match status" value="1"/>
</dbReference>
<evidence type="ECO:0000256" key="2">
    <source>
        <dbReference type="ARBA" id="ARBA00005179"/>
    </source>
</evidence>
<dbReference type="Proteomes" id="UP000030669">
    <property type="component" value="Unassembled WGS sequence"/>
</dbReference>
<evidence type="ECO:0000313" key="9">
    <source>
        <dbReference type="EMBL" id="EPQ54815.1"/>
    </source>
</evidence>
<comment type="cofactor">
    <cofactor evidence="1">
        <name>heme</name>
        <dbReference type="ChEBI" id="CHEBI:30413"/>
    </cofactor>
</comment>
<name>S7RK95_GLOTA</name>
<dbReference type="InterPro" id="IPR050364">
    <property type="entry name" value="Cytochrome_P450_fung"/>
</dbReference>
<organism evidence="9 10">
    <name type="scientific">Gloeophyllum trabeum (strain ATCC 11539 / FP-39264 / Madison 617)</name>
    <name type="common">Brown rot fungus</name>
    <dbReference type="NCBI Taxonomy" id="670483"/>
    <lineage>
        <taxon>Eukaryota</taxon>
        <taxon>Fungi</taxon>
        <taxon>Dikarya</taxon>
        <taxon>Basidiomycota</taxon>
        <taxon>Agaricomycotina</taxon>
        <taxon>Agaricomycetes</taxon>
        <taxon>Gloeophyllales</taxon>
        <taxon>Gloeophyllaceae</taxon>
        <taxon>Gloeophyllum</taxon>
    </lineage>
</organism>
<keyword evidence="5" id="KW-0479">Metal-binding</keyword>
<keyword evidence="6" id="KW-0560">Oxidoreductase</keyword>
<dbReference type="SUPFAM" id="SSF48264">
    <property type="entry name" value="Cytochrome P450"/>
    <property type="match status" value="1"/>
</dbReference>
<dbReference type="EMBL" id="KB469303">
    <property type="protein sequence ID" value="EPQ54815.1"/>
    <property type="molecule type" value="Genomic_DNA"/>
</dbReference>
<keyword evidence="4" id="KW-0349">Heme</keyword>
<dbReference type="AlphaFoldDB" id="S7RK95"/>
<comment type="pathway">
    <text evidence="2">Secondary metabolite biosynthesis.</text>
</comment>
<dbReference type="PRINTS" id="PR00463">
    <property type="entry name" value="EP450I"/>
</dbReference>
<dbReference type="GO" id="GO:0004497">
    <property type="term" value="F:monooxygenase activity"/>
    <property type="evidence" value="ECO:0007669"/>
    <property type="project" value="UniProtKB-KW"/>
</dbReference>
<dbReference type="RefSeq" id="XP_007866694.1">
    <property type="nucleotide sequence ID" value="XM_007868503.1"/>
</dbReference>
<dbReference type="Pfam" id="PF00067">
    <property type="entry name" value="p450"/>
    <property type="match status" value="1"/>
</dbReference>
<dbReference type="HOGENOM" id="CLU_001570_2_3_1"/>
<dbReference type="PANTHER" id="PTHR46300">
    <property type="entry name" value="P450, PUTATIVE (EUROFUNG)-RELATED-RELATED"/>
    <property type="match status" value="1"/>
</dbReference>
<evidence type="ECO:0000256" key="4">
    <source>
        <dbReference type="ARBA" id="ARBA00022617"/>
    </source>
</evidence>
<evidence type="ECO:0000256" key="1">
    <source>
        <dbReference type="ARBA" id="ARBA00001971"/>
    </source>
</evidence>
<keyword evidence="8" id="KW-0503">Monooxygenase</keyword>
<dbReference type="PANTHER" id="PTHR46300:SF7">
    <property type="entry name" value="P450, PUTATIVE (EUROFUNG)-RELATED"/>
    <property type="match status" value="1"/>
</dbReference>
<evidence type="ECO:0000256" key="8">
    <source>
        <dbReference type="ARBA" id="ARBA00023033"/>
    </source>
</evidence>
<keyword evidence="7" id="KW-0408">Iron</keyword>
<accession>S7RK95</accession>
<evidence type="ECO:0000313" key="10">
    <source>
        <dbReference type="Proteomes" id="UP000030669"/>
    </source>
</evidence>
<comment type="similarity">
    <text evidence="3">Belongs to the cytochrome P450 family.</text>
</comment>
<dbReference type="InterPro" id="IPR036396">
    <property type="entry name" value="Cyt_P450_sf"/>
</dbReference>
<dbReference type="InterPro" id="IPR001128">
    <property type="entry name" value="Cyt_P450"/>
</dbReference>
<dbReference type="OrthoDB" id="2789670at2759"/>
<dbReference type="GeneID" id="19306209"/>
<evidence type="ECO:0000256" key="6">
    <source>
        <dbReference type="ARBA" id="ARBA00023002"/>
    </source>
</evidence>
<evidence type="ECO:0000256" key="7">
    <source>
        <dbReference type="ARBA" id="ARBA00023004"/>
    </source>
</evidence>
<sequence>MAYSVSLVDVILALIACIILKRLVARAPAPYPPGPKGWPIIGNLFDMPAEHKWLAVSEWADKWGDVVYVNLLGQHFVFLNSTKAVSALFEKKSAIYSDRPYFTMGCELVQWNWTLALHQFGESHRAGRRLFQWYMGTKSATEKLHPVVEEESFRFLRRILVQPQELFDAIRKDAGGIILRVTYSYEPQEEHDPLVELAEESMSHFALITSPNAFLVDTLPILKYVPSWFPGAGFKKTAAWMYKCSVDTVEIPFAWVRMQMADGTAKPSFASRCLEDAGELTPTKLRDIKWTSASMYAAGADTTVALINSYFLEMTLFPEAQKKAQEEIDRVIGPDRLPVLSDRPLLTYVEALVKEAFRWHPVVPLDLAHVVTQDDICDGHFIPKGSMVIANIWKLLHDPETYSNPMEFRPERFLGENPERDPRELCFGFGRRHPPLGLNLADVSVWCAVAMSLAAFDVSKAMDENGRVIEPLVDFTSETVSTVKPFQCSIKPRSRAAEALVLANSEKTA</sequence>
<dbReference type="KEGG" id="gtr:GLOTRDRAFT_43580"/>
<dbReference type="OMA" id="STFMQWI"/>
<evidence type="ECO:0000256" key="5">
    <source>
        <dbReference type="ARBA" id="ARBA00022723"/>
    </source>
</evidence>
<gene>
    <name evidence="9" type="ORF">GLOTRDRAFT_43580</name>
</gene>
<dbReference type="CDD" id="cd11065">
    <property type="entry name" value="CYP64-like"/>
    <property type="match status" value="1"/>
</dbReference>
<dbReference type="GO" id="GO:0016705">
    <property type="term" value="F:oxidoreductase activity, acting on paired donors, with incorporation or reduction of molecular oxygen"/>
    <property type="evidence" value="ECO:0007669"/>
    <property type="project" value="InterPro"/>
</dbReference>
<dbReference type="eggNOG" id="KOG0156">
    <property type="taxonomic scope" value="Eukaryota"/>
</dbReference>
<keyword evidence="10" id="KW-1185">Reference proteome</keyword>
<dbReference type="GO" id="GO:0020037">
    <property type="term" value="F:heme binding"/>
    <property type="evidence" value="ECO:0007669"/>
    <property type="project" value="InterPro"/>
</dbReference>
<protein>
    <submittedName>
        <fullName evidence="9">Cytochrome P450</fullName>
    </submittedName>
</protein>
<dbReference type="GO" id="GO:0005506">
    <property type="term" value="F:iron ion binding"/>
    <property type="evidence" value="ECO:0007669"/>
    <property type="project" value="InterPro"/>
</dbReference>